<dbReference type="Pfam" id="PF00072">
    <property type="entry name" value="Response_reg"/>
    <property type="match status" value="1"/>
</dbReference>
<dbReference type="GO" id="GO:0006355">
    <property type="term" value="P:regulation of DNA-templated transcription"/>
    <property type="evidence" value="ECO:0007669"/>
    <property type="project" value="InterPro"/>
</dbReference>
<dbReference type="CDD" id="cd00383">
    <property type="entry name" value="trans_reg_C"/>
    <property type="match status" value="1"/>
</dbReference>
<dbReference type="KEGG" id="bths:CNY62_12055"/>
<evidence type="ECO:0000256" key="1">
    <source>
        <dbReference type="ARBA" id="ARBA00004496"/>
    </source>
</evidence>
<keyword evidence="4" id="KW-0805">Transcription regulation</keyword>
<dbReference type="Pfam" id="PF00486">
    <property type="entry name" value="Trans_reg_C"/>
    <property type="match status" value="1"/>
</dbReference>
<proteinExistence type="predicted"/>
<dbReference type="OrthoDB" id="9790442at2"/>
<dbReference type="Gene3D" id="3.40.50.2300">
    <property type="match status" value="1"/>
</dbReference>
<evidence type="ECO:0000259" key="9">
    <source>
        <dbReference type="PROSITE" id="PS50110"/>
    </source>
</evidence>
<evidence type="ECO:0000256" key="3">
    <source>
        <dbReference type="ARBA" id="ARBA00023012"/>
    </source>
</evidence>
<keyword evidence="5 8" id="KW-0238">DNA-binding</keyword>
<name>A0A1D2LHA6_BROTH</name>
<dbReference type="InterPro" id="IPR011006">
    <property type="entry name" value="CheY-like_superfamily"/>
</dbReference>
<comment type="subcellular location">
    <subcellularLocation>
        <location evidence="1">Cytoplasm</location>
    </subcellularLocation>
</comment>
<dbReference type="GO" id="GO:0005829">
    <property type="term" value="C:cytosol"/>
    <property type="evidence" value="ECO:0007669"/>
    <property type="project" value="TreeGrafter"/>
</dbReference>
<dbReference type="InterPro" id="IPR001867">
    <property type="entry name" value="OmpR/PhoB-type_DNA-bd"/>
</dbReference>
<dbReference type="GO" id="GO:0000976">
    <property type="term" value="F:transcription cis-regulatory region binding"/>
    <property type="evidence" value="ECO:0007669"/>
    <property type="project" value="TreeGrafter"/>
</dbReference>
<reference evidence="11 12" key="1">
    <citation type="submission" date="2017-09" db="EMBL/GenBank/DDBJ databases">
        <title>Complete Genome Sequences of Two Strains of the Meat Spoilage Bacterium Brochothrix thermosphacta Isolated from Ground Chicken.</title>
        <authorList>
            <person name="Paoli G.C."/>
            <person name="Wijey C."/>
            <person name="Chen C.-Y."/>
            <person name="Nguyen L."/>
            <person name="Yan X."/>
            <person name="Irwin P.L."/>
        </authorList>
    </citation>
    <scope>NUCLEOTIDE SEQUENCE [LARGE SCALE GENOMIC DNA]</scope>
    <source>
        <strain evidence="11 12">BI</strain>
    </source>
</reference>
<dbReference type="Proteomes" id="UP000243591">
    <property type="component" value="Chromosome"/>
</dbReference>
<dbReference type="InterPro" id="IPR039420">
    <property type="entry name" value="WalR-like"/>
</dbReference>
<dbReference type="PROSITE" id="PS50110">
    <property type="entry name" value="RESPONSE_REGULATORY"/>
    <property type="match status" value="1"/>
</dbReference>
<accession>A0A1D2LHA6</accession>
<evidence type="ECO:0000256" key="6">
    <source>
        <dbReference type="ARBA" id="ARBA00023163"/>
    </source>
</evidence>
<dbReference type="RefSeq" id="WP_069125799.1">
    <property type="nucleotide sequence ID" value="NZ_CP023483.1"/>
</dbReference>
<dbReference type="PANTHER" id="PTHR48111">
    <property type="entry name" value="REGULATOR OF RPOS"/>
    <property type="match status" value="1"/>
</dbReference>
<dbReference type="SMART" id="SM00862">
    <property type="entry name" value="Trans_reg_C"/>
    <property type="match status" value="1"/>
</dbReference>
<sequence length="229" mass="26712">MKRTSLLVDDERTIIDISKKYLEKEGYRVFQATSAKEAMSIYDNQTIDLIITDIMMPEIDGYEFIMDTLEKNEQIPFIFITAKNANQDRLYSLTLGADDYITKPFNPLELVLRVKNILRRVYRETDKTIEIAQLSMDFDRRFVKIGEESLDLTTKEFMLLWVLSNDSDKVFSKSEILSLVWDSYSRDDRNTVNVHIHRLREKLAPYSDIVGAPLIKTIWGTGYKLEVTS</sequence>
<dbReference type="GO" id="GO:0000156">
    <property type="term" value="F:phosphorelay response regulator activity"/>
    <property type="evidence" value="ECO:0007669"/>
    <property type="project" value="TreeGrafter"/>
</dbReference>
<dbReference type="Gene3D" id="6.10.250.690">
    <property type="match status" value="1"/>
</dbReference>
<evidence type="ECO:0000256" key="4">
    <source>
        <dbReference type="ARBA" id="ARBA00023015"/>
    </source>
</evidence>
<feature type="DNA-binding region" description="OmpR/PhoB-type" evidence="8">
    <location>
        <begin position="126"/>
        <end position="227"/>
    </location>
</feature>
<evidence type="ECO:0000313" key="12">
    <source>
        <dbReference type="Proteomes" id="UP000243591"/>
    </source>
</evidence>
<keyword evidence="2 7" id="KW-0597">Phosphoprotein</keyword>
<dbReference type="GO" id="GO:0032993">
    <property type="term" value="C:protein-DNA complex"/>
    <property type="evidence" value="ECO:0007669"/>
    <property type="project" value="TreeGrafter"/>
</dbReference>
<dbReference type="STRING" id="2756.BFR44_04020"/>
<organism evidence="11 12">
    <name type="scientific">Brochothrix thermosphacta</name>
    <name type="common">Microbacterium thermosphactum</name>
    <dbReference type="NCBI Taxonomy" id="2756"/>
    <lineage>
        <taxon>Bacteria</taxon>
        <taxon>Bacillati</taxon>
        <taxon>Bacillota</taxon>
        <taxon>Bacilli</taxon>
        <taxon>Bacillales</taxon>
        <taxon>Listeriaceae</taxon>
        <taxon>Brochothrix</taxon>
    </lineage>
</organism>
<evidence type="ECO:0000259" key="10">
    <source>
        <dbReference type="PROSITE" id="PS51755"/>
    </source>
</evidence>
<evidence type="ECO:0000256" key="7">
    <source>
        <dbReference type="PROSITE-ProRule" id="PRU00169"/>
    </source>
</evidence>
<protein>
    <submittedName>
        <fullName evidence="11">DNA-binding response regulator</fullName>
    </submittedName>
</protein>
<dbReference type="Gene3D" id="1.10.10.10">
    <property type="entry name" value="Winged helix-like DNA-binding domain superfamily/Winged helix DNA-binding domain"/>
    <property type="match status" value="1"/>
</dbReference>
<feature type="domain" description="Response regulatory" evidence="9">
    <location>
        <begin position="4"/>
        <end position="118"/>
    </location>
</feature>
<feature type="modified residue" description="4-aspartylphosphate" evidence="7">
    <location>
        <position position="53"/>
    </location>
</feature>
<keyword evidence="12" id="KW-1185">Reference proteome</keyword>
<dbReference type="FunFam" id="1.10.10.10:FF:000018">
    <property type="entry name" value="DNA-binding response regulator ResD"/>
    <property type="match status" value="1"/>
</dbReference>
<dbReference type="SUPFAM" id="SSF52172">
    <property type="entry name" value="CheY-like"/>
    <property type="match status" value="1"/>
</dbReference>
<feature type="domain" description="OmpR/PhoB-type" evidence="10">
    <location>
        <begin position="126"/>
        <end position="227"/>
    </location>
</feature>
<evidence type="ECO:0000256" key="2">
    <source>
        <dbReference type="ARBA" id="ARBA00022553"/>
    </source>
</evidence>
<dbReference type="EMBL" id="CP023483">
    <property type="protein sequence ID" value="ATF27034.1"/>
    <property type="molecule type" value="Genomic_DNA"/>
</dbReference>
<dbReference type="PROSITE" id="PS51755">
    <property type="entry name" value="OMPR_PHOB"/>
    <property type="match status" value="1"/>
</dbReference>
<dbReference type="CDD" id="cd17574">
    <property type="entry name" value="REC_OmpR"/>
    <property type="match status" value="1"/>
</dbReference>
<dbReference type="AlphaFoldDB" id="A0A1D2LHA6"/>
<keyword evidence="6" id="KW-0804">Transcription</keyword>
<evidence type="ECO:0000313" key="11">
    <source>
        <dbReference type="EMBL" id="ATF27034.1"/>
    </source>
</evidence>
<dbReference type="InterPro" id="IPR036388">
    <property type="entry name" value="WH-like_DNA-bd_sf"/>
</dbReference>
<gene>
    <name evidence="11" type="ORF">CNY62_12055</name>
</gene>
<dbReference type="SMART" id="SM00448">
    <property type="entry name" value="REC"/>
    <property type="match status" value="1"/>
</dbReference>
<evidence type="ECO:0000256" key="5">
    <source>
        <dbReference type="ARBA" id="ARBA00023125"/>
    </source>
</evidence>
<keyword evidence="3" id="KW-0902">Two-component regulatory system</keyword>
<dbReference type="PANTHER" id="PTHR48111:SF2">
    <property type="entry name" value="RESPONSE REGULATOR SAER"/>
    <property type="match status" value="1"/>
</dbReference>
<dbReference type="InterPro" id="IPR001789">
    <property type="entry name" value="Sig_transdc_resp-reg_receiver"/>
</dbReference>
<evidence type="ECO:0000256" key="8">
    <source>
        <dbReference type="PROSITE-ProRule" id="PRU01091"/>
    </source>
</evidence>